<name>A0A060NNK8_9BURK</name>
<dbReference type="STRING" id="1458426.SMCB_0717"/>
<dbReference type="EMBL" id="AP014569">
    <property type="protein sequence ID" value="BAO82945.1"/>
    <property type="molecule type" value="Genomic_DNA"/>
</dbReference>
<dbReference type="RefSeq" id="WP_045535118.1">
    <property type="nucleotide sequence ID" value="NZ_AP014569.1"/>
</dbReference>
<sequence length="160" mass="17604">MSDLTIFPVDIAEMSVSQLAALPPEQKREVDKNLDAAIDWLKKARTKFDAALEQCYGEPARAALRESGRDFGTAHISDGPLHIKFELPKKVSWNQKQLGEIAERIVASGEKVEGYLDVKLSVSESRYINWPPALQQQFAAARTVDSGKPSFTLSTDGGEA</sequence>
<protein>
    <submittedName>
        <fullName evidence="1">Uncharacterized protein</fullName>
    </submittedName>
</protein>
<reference evidence="1 2" key="1">
    <citation type="journal article" date="2014" name="Nat. Commun.">
        <title>Physiological and genomic features of highly alkaliphilic hydrogen-utilizing Betaproteobacteria from a continental serpentinizing site.</title>
        <authorList>
            <person name="Suzuki S."/>
            <person name="Kuenen J.G."/>
            <person name="Schipper K."/>
            <person name="van der Velde S."/>
            <person name="Ishii S."/>
            <person name="Wu A."/>
            <person name="Sorokin D.Y."/>
            <person name="Tenney A."/>
            <person name="Meng X.Y."/>
            <person name="Morrill P.L."/>
            <person name="Kamagata Y."/>
            <person name="Muyzer G."/>
            <person name="Nealson K.H."/>
        </authorList>
    </citation>
    <scope>NUCLEOTIDE SEQUENCE [LARGE SCALE GENOMIC DNA]</scope>
    <source>
        <strain evidence="1 2">B1</strain>
    </source>
</reference>
<dbReference type="KEGG" id="cbab:SMCB_0717"/>
<keyword evidence="2" id="KW-1185">Reference proteome</keyword>
<organism evidence="1 2">
    <name type="scientific">Serpentinimonas maccroryi</name>
    <dbReference type="NCBI Taxonomy" id="1458426"/>
    <lineage>
        <taxon>Bacteria</taxon>
        <taxon>Pseudomonadati</taxon>
        <taxon>Pseudomonadota</taxon>
        <taxon>Betaproteobacteria</taxon>
        <taxon>Burkholderiales</taxon>
        <taxon>Comamonadaceae</taxon>
        <taxon>Serpentinimonas</taxon>
    </lineage>
</organism>
<evidence type="ECO:0000313" key="1">
    <source>
        <dbReference type="EMBL" id="BAO82945.1"/>
    </source>
</evidence>
<dbReference type="AlphaFoldDB" id="A0A060NNK8"/>
<proteinExistence type="predicted"/>
<accession>A0A060NNK8</accession>
<gene>
    <name evidence="1" type="ORF">SMCB_0717</name>
</gene>
<dbReference type="HOGENOM" id="CLU_1658744_0_0_4"/>
<dbReference type="Proteomes" id="UP000066014">
    <property type="component" value="Chromosome"/>
</dbReference>
<dbReference type="OrthoDB" id="6058064at2"/>
<evidence type="ECO:0000313" key="2">
    <source>
        <dbReference type="Proteomes" id="UP000066014"/>
    </source>
</evidence>